<keyword evidence="4 7" id="KW-0158">Chromosome</keyword>
<evidence type="ECO:0000256" key="4">
    <source>
        <dbReference type="ARBA" id="ARBA00022454"/>
    </source>
</evidence>
<feature type="compositionally biased region" description="Low complexity" evidence="8">
    <location>
        <begin position="111"/>
        <end position="129"/>
    </location>
</feature>
<dbReference type="InterPro" id="IPR005818">
    <property type="entry name" value="Histone_H1/H5_H15"/>
</dbReference>
<feature type="compositionally biased region" description="Basic residues" evidence="8">
    <location>
        <begin position="86"/>
        <end position="95"/>
    </location>
</feature>
<organism evidence="10 11">
    <name type="scientific">Pachysolen tannophilus NRRL Y-2460</name>
    <dbReference type="NCBI Taxonomy" id="669874"/>
    <lineage>
        <taxon>Eukaryota</taxon>
        <taxon>Fungi</taxon>
        <taxon>Dikarya</taxon>
        <taxon>Ascomycota</taxon>
        <taxon>Saccharomycotina</taxon>
        <taxon>Pichiomycetes</taxon>
        <taxon>Pachysolenaceae</taxon>
        <taxon>Pachysolen</taxon>
    </lineage>
</organism>
<dbReference type="GO" id="GO:0045910">
    <property type="term" value="P:negative regulation of DNA recombination"/>
    <property type="evidence" value="ECO:0007669"/>
    <property type="project" value="TreeGrafter"/>
</dbReference>
<dbReference type="SUPFAM" id="SSF46785">
    <property type="entry name" value="Winged helix' DNA-binding domain"/>
    <property type="match status" value="1"/>
</dbReference>
<gene>
    <name evidence="10" type="ORF">PACTADRAFT_19111</name>
</gene>
<dbReference type="Pfam" id="PF00538">
    <property type="entry name" value="Linker_histone"/>
    <property type="match status" value="1"/>
</dbReference>
<accession>A0A1E4TMR8</accession>
<evidence type="ECO:0000259" key="9">
    <source>
        <dbReference type="PROSITE" id="PS51504"/>
    </source>
</evidence>
<keyword evidence="11" id="KW-1185">Reference proteome</keyword>
<dbReference type="CDD" id="cd00073">
    <property type="entry name" value="H15"/>
    <property type="match status" value="1"/>
</dbReference>
<reference evidence="11" key="1">
    <citation type="submission" date="2016-05" db="EMBL/GenBank/DDBJ databases">
        <title>Comparative genomics of biotechnologically important yeasts.</title>
        <authorList>
            <consortium name="DOE Joint Genome Institute"/>
            <person name="Riley R."/>
            <person name="Haridas S."/>
            <person name="Wolfe K.H."/>
            <person name="Lopes M.R."/>
            <person name="Hittinger C.T."/>
            <person name="Goker M."/>
            <person name="Salamov A."/>
            <person name="Wisecaver J."/>
            <person name="Long T.M."/>
            <person name="Aerts A.L."/>
            <person name="Barry K."/>
            <person name="Choi C."/>
            <person name="Clum A."/>
            <person name="Coughlan A.Y."/>
            <person name="Deshpande S."/>
            <person name="Douglass A.P."/>
            <person name="Hanson S.J."/>
            <person name="Klenk H.-P."/>
            <person name="Labutti K."/>
            <person name="Lapidus A."/>
            <person name="Lindquist E."/>
            <person name="Lipzen A."/>
            <person name="Meier-Kolthoff J.P."/>
            <person name="Ohm R.A."/>
            <person name="Otillar R.P."/>
            <person name="Pangilinan J."/>
            <person name="Peng Y."/>
            <person name="Rokas A."/>
            <person name="Rosa C.A."/>
            <person name="Scheuner C."/>
            <person name="Sibirny A.A."/>
            <person name="Slot J.C."/>
            <person name="Stielow J.B."/>
            <person name="Sun H."/>
            <person name="Kurtzman C.P."/>
            <person name="Blackwell M."/>
            <person name="Grigoriev I.V."/>
            <person name="Jeffries T.W."/>
        </authorList>
    </citation>
    <scope>NUCLEOTIDE SEQUENCE [LARGE SCALE GENOMIC DNA]</scope>
    <source>
        <strain evidence="11">NRRL Y-2460</strain>
    </source>
</reference>
<dbReference type="PROSITE" id="PS51504">
    <property type="entry name" value="H15"/>
    <property type="match status" value="1"/>
</dbReference>
<dbReference type="GO" id="GO:0006334">
    <property type="term" value="P:nucleosome assembly"/>
    <property type="evidence" value="ECO:0007669"/>
    <property type="project" value="InterPro"/>
</dbReference>
<evidence type="ECO:0000313" key="11">
    <source>
        <dbReference type="Proteomes" id="UP000094236"/>
    </source>
</evidence>
<comment type="similarity">
    <text evidence="7">Belongs to the histone H1/H5 family.</text>
</comment>
<dbReference type="InterPro" id="IPR036388">
    <property type="entry name" value="WH-like_DNA-bd_sf"/>
</dbReference>
<dbReference type="SMART" id="SM00526">
    <property type="entry name" value="H15"/>
    <property type="match status" value="1"/>
</dbReference>
<dbReference type="STRING" id="669874.A0A1E4TMR8"/>
<keyword evidence="5 7" id="KW-0238">DNA-binding</keyword>
<dbReference type="GO" id="GO:0005634">
    <property type="term" value="C:nucleus"/>
    <property type="evidence" value="ECO:0007669"/>
    <property type="project" value="UniProtKB-SubCell"/>
</dbReference>
<dbReference type="InterPro" id="IPR005819">
    <property type="entry name" value="H1/H5"/>
</dbReference>
<feature type="region of interest" description="Disordered" evidence="8">
    <location>
        <begin position="73"/>
        <end position="151"/>
    </location>
</feature>
<dbReference type="OrthoDB" id="1110759at2759"/>
<keyword evidence="6 7" id="KW-0539">Nucleus</keyword>
<evidence type="ECO:0000256" key="3">
    <source>
        <dbReference type="ARBA" id="ARBA00020833"/>
    </source>
</evidence>
<dbReference type="Proteomes" id="UP000094236">
    <property type="component" value="Unassembled WGS sequence"/>
</dbReference>
<sequence length="151" mass="16263">MIMAPKTATKKSVSSDSKKTYKELISIAIASKKERNGSSRQALKKYIADHFSVGSNFDTQFNLALKRGVVSGDFIQPKGSSGPVKLAKKEKKPAAKKTSTAAKKVSKPSTKKTLSSKKSTVKKSATTKKVTPKKKATTTTTTKKPSKKEAK</sequence>
<evidence type="ECO:0000256" key="1">
    <source>
        <dbReference type="ARBA" id="ARBA00004123"/>
    </source>
</evidence>
<dbReference type="Gene3D" id="1.10.10.10">
    <property type="entry name" value="Winged helix-like DNA-binding domain superfamily/Winged helix DNA-binding domain"/>
    <property type="match status" value="1"/>
</dbReference>
<dbReference type="InterPro" id="IPR036390">
    <property type="entry name" value="WH_DNA-bd_sf"/>
</dbReference>
<proteinExistence type="inferred from homology"/>
<feature type="domain" description="H15" evidence="9">
    <location>
        <begin position="17"/>
        <end position="88"/>
    </location>
</feature>
<comment type="subcellular location">
    <subcellularLocation>
        <location evidence="2">Chromosome</location>
    </subcellularLocation>
    <subcellularLocation>
        <location evidence="1 7">Nucleus</location>
    </subcellularLocation>
</comment>
<dbReference type="GO" id="GO:0030527">
    <property type="term" value="F:structural constituent of chromatin"/>
    <property type="evidence" value="ECO:0007669"/>
    <property type="project" value="InterPro"/>
</dbReference>
<evidence type="ECO:0000256" key="2">
    <source>
        <dbReference type="ARBA" id="ARBA00004286"/>
    </source>
</evidence>
<evidence type="ECO:0000313" key="10">
    <source>
        <dbReference type="EMBL" id="ODV93027.1"/>
    </source>
</evidence>
<evidence type="ECO:0000256" key="5">
    <source>
        <dbReference type="ARBA" id="ARBA00023125"/>
    </source>
</evidence>
<dbReference type="PANTHER" id="PTHR11467">
    <property type="entry name" value="HISTONE H1"/>
    <property type="match status" value="1"/>
</dbReference>
<dbReference type="GO" id="GO:0030261">
    <property type="term" value="P:chromosome condensation"/>
    <property type="evidence" value="ECO:0007669"/>
    <property type="project" value="TreeGrafter"/>
</dbReference>
<protein>
    <recommendedName>
        <fullName evidence="3">Histone H1</fullName>
    </recommendedName>
</protein>
<dbReference type="PANTHER" id="PTHR11467:SF36">
    <property type="entry name" value="HISTONE 24-RELATED"/>
    <property type="match status" value="1"/>
</dbReference>
<dbReference type="GO" id="GO:0003690">
    <property type="term" value="F:double-stranded DNA binding"/>
    <property type="evidence" value="ECO:0007669"/>
    <property type="project" value="TreeGrafter"/>
</dbReference>
<name>A0A1E4TMR8_PACTA</name>
<dbReference type="GO" id="GO:0000786">
    <property type="term" value="C:nucleosome"/>
    <property type="evidence" value="ECO:0007669"/>
    <property type="project" value="InterPro"/>
</dbReference>
<evidence type="ECO:0000256" key="8">
    <source>
        <dbReference type="SAM" id="MobiDB-lite"/>
    </source>
</evidence>
<dbReference type="PRINTS" id="PR00624">
    <property type="entry name" value="HISTONEH5"/>
</dbReference>
<dbReference type="GO" id="GO:0031492">
    <property type="term" value="F:nucleosomal DNA binding"/>
    <property type="evidence" value="ECO:0007669"/>
    <property type="project" value="TreeGrafter"/>
</dbReference>
<evidence type="ECO:0000256" key="6">
    <source>
        <dbReference type="ARBA" id="ARBA00023242"/>
    </source>
</evidence>
<evidence type="ECO:0000256" key="7">
    <source>
        <dbReference type="RuleBase" id="RU003894"/>
    </source>
</evidence>
<dbReference type="AlphaFoldDB" id="A0A1E4TMR8"/>
<dbReference type="EMBL" id="KV454092">
    <property type="protein sequence ID" value="ODV93027.1"/>
    <property type="molecule type" value="Genomic_DNA"/>
</dbReference>